<proteinExistence type="predicted"/>
<dbReference type="EMBL" id="LT838272">
    <property type="protein sequence ID" value="SMB97113.1"/>
    <property type="molecule type" value="Genomic_DNA"/>
</dbReference>
<evidence type="ECO:0000256" key="1">
    <source>
        <dbReference type="SAM" id="MobiDB-lite"/>
    </source>
</evidence>
<feature type="region of interest" description="Disordered" evidence="1">
    <location>
        <begin position="301"/>
        <end position="324"/>
    </location>
</feature>
<gene>
    <name evidence="2" type="ORF">SAMN00808754_1760</name>
</gene>
<dbReference type="RefSeq" id="WP_084665364.1">
    <property type="nucleotide sequence ID" value="NZ_LT838272.1"/>
</dbReference>
<keyword evidence="3" id="KW-1185">Reference proteome</keyword>
<evidence type="ECO:0000313" key="3">
    <source>
        <dbReference type="Proteomes" id="UP000192569"/>
    </source>
</evidence>
<feature type="compositionally biased region" description="Acidic residues" evidence="1">
    <location>
        <begin position="301"/>
        <end position="311"/>
    </location>
</feature>
<dbReference type="Proteomes" id="UP000192569">
    <property type="component" value="Chromosome I"/>
</dbReference>
<dbReference type="OrthoDB" id="2112547at2"/>
<sequence length="324" mass="36834">MLTYGLFDGVARRDHLVVAAVLGLDDYKEIYGKGTEDYLDYLIELEDALLTVDPPAKVVRVPFHREMYRKWLEGSSWRDGPEARSAWALEVVQNAELFERLRAERPVLPRAPEEEREVIETLYLPCPLVCEEEADVQRLAHQLDPEVLAKFHGSILKHMPAVPPYRKLSKLRAQGVALMLGDRLIEPINAYEVEDHFDSAFLGDISTAIVKVPRHFRIKPPELEIEVYPVLVAVLLPVVLRGAEEDVEFLGEWLEGEFGPESVLVKEAREFLRAAGWHGEKAGPPGPILTARQVPHYLEALFEDEEEEPPDDPGRRGRTLKRVK</sequence>
<reference evidence="2 3" key="1">
    <citation type="submission" date="2017-04" db="EMBL/GenBank/DDBJ databases">
        <authorList>
            <person name="Afonso C.L."/>
            <person name="Miller P.J."/>
            <person name="Scott M.A."/>
            <person name="Spackman E."/>
            <person name="Goraichik I."/>
            <person name="Dimitrov K.M."/>
            <person name="Suarez D.L."/>
            <person name="Swayne D.E."/>
        </authorList>
    </citation>
    <scope>NUCLEOTIDE SEQUENCE [LARGE SCALE GENOMIC DNA]</scope>
    <source>
        <strain evidence="2 3">ToBE</strain>
    </source>
</reference>
<dbReference type="STRING" id="698762.SAMN00808754_1760"/>
<organism evidence="2 3">
    <name type="scientific">Thermanaeromonas toyohensis ToBE</name>
    <dbReference type="NCBI Taxonomy" id="698762"/>
    <lineage>
        <taxon>Bacteria</taxon>
        <taxon>Bacillati</taxon>
        <taxon>Bacillota</taxon>
        <taxon>Clostridia</taxon>
        <taxon>Neomoorellales</taxon>
        <taxon>Neomoorellaceae</taxon>
        <taxon>Thermanaeromonas</taxon>
    </lineage>
</organism>
<accession>A0A1W1VV19</accession>
<protein>
    <submittedName>
        <fullName evidence="2">Uncharacterized protein</fullName>
    </submittedName>
</protein>
<evidence type="ECO:0000313" key="2">
    <source>
        <dbReference type="EMBL" id="SMB97113.1"/>
    </source>
</evidence>
<dbReference type="AlphaFoldDB" id="A0A1W1VV19"/>
<name>A0A1W1VV19_9FIRM</name>